<dbReference type="PANTHER" id="PTHR28063:SF1">
    <property type="entry name" value="RNA POLYMERASE II NUCLEAR LOCALIZATION PROTEIN IWR1"/>
    <property type="match status" value="1"/>
</dbReference>
<feature type="region of interest" description="Disordered" evidence="2">
    <location>
        <begin position="35"/>
        <end position="172"/>
    </location>
</feature>
<dbReference type="InterPro" id="IPR013883">
    <property type="entry name" value="TF_Iwr1_dom"/>
</dbReference>
<feature type="compositionally biased region" description="Low complexity" evidence="2">
    <location>
        <begin position="122"/>
        <end position="138"/>
    </location>
</feature>
<organism evidence="4 5">
    <name type="scientific">Botrytis hyacinthi</name>
    <dbReference type="NCBI Taxonomy" id="278943"/>
    <lineage>
        <taxon>Eukaryota</taxon>
        <taxon>Fungi</taxon>
        <taxon>Dikarya</taxon>
        <taxon>Ascomycota</taxon>
        <taxon>Pezizomycotina</taxon>
        <taxon>Leotiomycetes</taxon>
        <taxon>Helotiales</taxon>
        <taxon>Sclerotiniaceae</taxon>
        <taxon>Botrytis</taxon>
    </lineage>
</organism>
<feature type="compositionally biased region" description="Polar residues" evidence="2">
    <location>
        <begin position="152"/>
        <end position="162"/>
    </location>
</feature>
<dbReference type="Pfam" id="PF08574">
    <property type="entry name" value="Iwr1"/>
    <property type="match status" value="1"/>
</dbReference>
<dbReference type="Proteomes" id="UP000297814">
    <property type="component" value="Unassembled WGS sequence"/>
</dbReference>
<evidence type="ECO:0000259" key="3">
    <source>
        <dbReference type="Pfam" id="PF08574"/>
    </source>
</evidence>
<evidence type="ECO:0000313" key="4">
    <source>
        <dbReference type="EMBL" id="TGO32556.1"/>
    </source>
</evidence>
<feature type="region of interest" description="Disordered" evidence="2">
    <location>
        <begin position="202"/>
        <end position="255"/>
    </location>
</feature>
<feature type="domain" description="Transcription factor Iwr1" evidence="3">
    <location>
        <begin position="343"/>
        <end position="412"/>
    </location>
</feature>
<reference evidence="4 5" key="1">
    <citation type="submission" date="2017-12" db="EMBL/GenBank/DDBJ databases">
        <title>Comparative genomics of Botrytis spp.</title>
        <authorList>
            <person name="Valero-Jimenez C.A."/>
            <person name="Tapia P."/>
            <person name="Veloso J."/>
            <person name="Silva-Moreno E."/>
            <person name="Staats M."/>
            <person name="Valdes J.H."/>
            <person name="Van Kan J.A.L."/>
        </authorList>
    </citation>
    <scope>NUCLEOTIDE SEQUENCE [LARGE SCALE GENOMIC DNA]</scope>
    <source>
        <strain evidence="4 5">Bh0001</strain>
    </source>
</reference>
<protein>
    <recommendedName>
        <fullName evidence="3">Transcription factor Iwr1 domain-containing protein</fullName>
    </recommendedName>
</protein>
<comment type="caution">
    <text evidence="4">The sequence shown here is derived from an EMBL/GenBank/DDBJ whole genome shotgun (WGS) entry which is preliminary data.</text>
</comment>
<feature type="compositionally biased region" description="Polar residues" evidence="2">
    <location>
        <begin position="69"/>
        <end position="93"/>
    </location>
</feature>
<accession>A0A4Z1G6N3</accession>
<gene>
    <name evidence="4" type="ORF">BHYA_0307g00090</name>
</gene>
<feature type="compositionally biased region" description="Polar residues" evidence="2">
    <location>
        <begin position="41"/>
        <end position="56"/>
    </location>
</feature>
<feature type="compositionally biased region" description="Basic and acidic residues" evidence="2">
    <location>
        <begin position="228"/>
        <end position="238"/>
    </location>
</feature>
<evidence type="ECO:0000256" key="2">
    <source>
        <dbReference type="SAM" id="MobiDB-lite"/>
    </source>
</evidence>
<dbReference type="GO" id="GO:0006606">
    <property type="term" value="P:protein import into nucleus"/>
    <property type="evidence" value="ECO:0007669"/>
    <property type="project" value="InterPro"/>
</dbReference>
<sequence>MSLPPSIIHIKRKATDLPQDFLRVDDAVTKRQRRTTDFVYSRQQTPQIDTTPSTPQSAPPGRRIKPLHRSTSSRSLTVKKQGKSEGTVQSINEVNKEDQEVNTQPPTAKIPSKQDDEVNHTLGSIQPSGSGSPLSSGSTKKAVQQRRFHLSRSATPSISPGPSTGVRKRNATVFIERRVRQKTQEEKWTSVANAAIKSEHVATLQQDQEEKPQKKPGRGSRVQVAPPKETKDEKDAKEIIAPQPKPPSALVNPWGLDTDDLAAQMQAYTLQEIGRSIAESKAAEPKPSVPVQSSYRKSTSTRFKPKVPALRYKERHPEENTMEVDEDQMSGVETDGDVDTDSEYIIETYIRVPAEDIDNEDNKINFGILVLDAQSDIDEFYQDWDTDEEVEDEAEEDENDENHYTADYPDAEVDSDDEYNRNAYAYRTGNASDLEEFDEDDSDEDEMGFSDDETDKLKYPWQRVAAQGRRNQTNQFASGEEDEDEDME</sequence>
<feature type="compositionally biased region" description="Acidic residues" evidence="2">
    <location>
        <begin position="479"/>
        <end position="488"/>
    </location>
</feature>
<name>A0A4Z1G6N3_9HELO</name>
<evidence type="ECO:0000313" key="5">
    <source>
        <dbReference type="Proteomes" id="UP000297814"/>
    </source>
</evidence>
<keyword evidence="5" id="KW-1185">Reference proteome</keyword>
<dbReference type="GO" id="GO:0005737">
    <property type="term" value="C:cytoplasm"/>
    <property type="evidence" value="ECO:0007669"/>
    <property type="project" value="TreeGrafter"/>
</dbReference>
<feature type="compositionally biased region" description="Acidic residues" evidence="2">
    <location>
        <begin position="320"/>
        <end position="340"/>
    </location>
</feature>
<feature type="region of interest" description="Disordered" evidence="2">
    <location>
        <begin position="279"/>
        <end position="340"/>
    </location>
</feature>
<dbReference type="InterPro" id="IPR040150">
    <property type="entry name" value="Iwr1"/>
</dbReference>
<proteinExistence type="inferred from homology"/>
<feature type="compositionally biased region" description="Acidic residues" evidence="2">
    <location>
        <begin position="433"/>
        <end position="454"/>
    </location>
</feature>
<feature type="region of interest" description="Disordered" evidence="2">
    <location>
        <begin position="380"/>
        <end position="488"/>
    </location>
</feature>
<comment type="similarity">
    <text evidence="1">Belongs to the IWR1/SLC7A6OS family.</text>
</comment>
<feature type="compositionally biased region" description="Acidic residues" evidence="2">
    <location>
        <begin position="380"/>
        <end position="400"/>
    </location>
</feature>
<dbReference type="PANTHER" id="PTHR28063">
    <property type="entry name" value="RNA POLYMERASE II NUCLEAR LOCALIZATION PROTEIN IWR1"/>
    <property type="match status" value="1"/>
</dbReference>
<evidence type="ECO:0000256" key="1">
    <source>
        <dbReference type="ARBA" id="ARBA00010218"/>
    </source>
</evidence>
<dbReference type="EMBL" id="PQXK01000307">
    <property type="protein sequence ID" value="TGO32556.1"/>
    <property type="molecule type" value="Genomic_DNA"/>
</dbReference>
<feature type="compositionally biased region" description="Polar residues" evidence="2">
    <location>
        <begin position="290"/>
        <end position="302"/>
    </location>
</feature>
<dbReference type="AlphaFoldDB" id="A0A4Z1G6N3"/>